<dbReference type="EMBL" id="AMZO01000026">
    <property type="protein sequence ID" value="ELR64411.1"/>
    <property type="molecule type" value="Genomic_DNA"/>
</dbReference>
<dbReference type="Gene3D" id="1.10.260.40">
    <property type="entry name" value="lambda repressor-like DNA-binding domains"/>
    <property type="match status" value="1"/>
</dbReference>
<dbReference type="Pfam" id="PF17765">
    <property type="entry name" value="MLTR_LBD"/>
    <property type="match status" value="1"/>
</dbReference>
<accession>L8J6L0</accession>
<dbReference type="InterPro" id="IPR041413">
    <property type="entry name" value="MLTR_LBD"/>
</dbReference>
<dbReference type="AlphaFoldDB" id="L8J6L0"/>
<name>L8J6L0_9GAMM</name>
<dbReference type="PROSITE" id="PS50943">
    <property type="entry name" value="HTH_CROC1"/>
    <property type="match status" value="1"/>
</dbReference>
<dbReference type="Proteomes" id="UP000011134">
    <property type="component" value="Unassembled WGS sequence"/>
</dbReference>
<dbReference type="Pfam" id="PF13560">
    <property type="entry name" value="HTH_31"/>
    <property type="match status" value="1"/>
</dbReference>
<gene>
    <name evidence="2" type="ORF">C942_02434</name>
</gene>
<dbReference type="PANTHER" id="PTHR35010">
    <property type="entry name" value="BLL4672 PROTEIN-RELATED"/>
    <property type="match status" value="1"/>
</dbReference>
<evidence type="ECO:0000313" key="3">
    <source>
        <dbReference type="Proteomes" id="UP000011134"/>
    </source>
</evidence>
<dbReference type="GO" id="GO:0003677">
    <property type="term" value="F:DNA binding"/>
    <property type="evidence" value="ECO:0007669"/>
    <property type="project" value="InterPro"/>
</dbReference>
<dbReference type="CDD" id="cd00093">
    <property type="entry name" value="HTH_XRE"/>
    <property type="match status" value="1"/>
</dbReference>
<keyword evidence="3" id="KW-1185">Reference proteome</keyword>
<reference evidence="2 3" key="1">
    <citation type="submission" date="2012-12" db="EMBL/GenBank/DDBJ databases">
        <title>Genome Assembly of Photobacterium sp. AK15.</title>
        <authorList>
            <person name="Khatri I."/>
            <person name="Vaidya B."/>
            <person name="Srinivas T.N.R."/>
            <person name="Subramanian S."/>
            <person name="Pinnaka A."/>
        </authorList>
    </citation>
    <scope>NUCLEOTIDE SEQUENCE [LARGE SCALE GENOMIC DNA]</scope>
    <source>
        <strain evidence="2 3">AK15</strain>
    </source>
</reference>
<dbReference type="PANTHER" id="PTHR35010:SF2">
    <property type="entry name" value="BLL4672 PROTEIN"/>
    <property type="match status" value="1"/>
</dbReference>
<dbReference type="RefSeq" id="WP_007468008.1">
    <property type="nucleotide sequence ID" value="NZ_AMZO01000026.1"/>
</dbReference>
<dbReference type="PATRIC" id="fig|1056511.3.peg.3509"/>
<protein>
    <submittedName>
        <fullName evidence="2">Helix-turn-helix domain protein</fullName>
    </submittedName>
</protein>
<dbReference type="Gene3D" id="3.30.450.180">
    <property type="match status" value="1"/>
</dbReference>
<evidence type="ECO:0000313" key="2">
    <source>
        <dbReference type="EMBL" id="ELR64411.1"/>
    </source>
</evidence>
<dbReference type="InterPro" id="IPR001387">
    <property type="entry name" value="Cro/C1-type_HTH"/>
</dbReference>
<comment type="caution">
    <text evidence="2">The sequence shown here is derived from an EMBL/GenBank/DDBJ whole genome shotgun (WGS) entry which is preliminary data.</text>
</comment>
<dbReference type="SMART" id="SM00530">
    <property type="entry name" value="HTH_XRE"/>
    <property type="match status" value="1"/>
</dbReference>
<proteinExistence type="predicted"/>
<evidence type="ECO:0000259" key="1">
    <source>
        <dbReference type="PROSITE" id="PS50943"/>
    </source>
</evidence>
<sequence>MSSENLQLIGDFLRRKRESLSPEVMGLPKPPRTRTPGLRREDVAAIAGISTVWYSKIERGKAGGISHEALTALSKALRLSPSEKQYLKTLATQEDDVAKQPCMNITSESQRLLTKLNPLPALLINDYFDIIETNQSFNRMCGLDINALPEEERNYIYLTITNPTWQRFLQVSDDKDLAAQLTRMAGFLRSVTASRPNDLTLKARVSRFKELSEVFSYFWNRNTVQQPEQLHSTFAHAELGLITLNKQIWWNFNGDISGRLNIYHSVNEEDYKRLESVI</sequence>
<feature type="domain" description="HTH cro/C1-type" evidence="1">
    <location>
        <begin position="37"/>
        <end position="84"/>
    </location>
</feature>
<organism evidence="2 3">
    <name type="scientific">Photobacterium marinum</name>
    <dbReference type="NCBI Taxonomy" id="1056511"/>
    <lineage>
        <taxon>Bacteria</taxon>
        <taxon>Pseudomonadati</taxon>
        <taxon>Pseudomonadota</taxon>
        <taxon>Gammaproteobacteria</taxon>
        <taxon>Vibrionales</taxon>
        <taxon>Vibrionaceae</taxon>
        <taxon>Photobacterium</taxon>
    </lineage>
</organism>
<dbReference type="SUPFAM" id="SSF47413">
    <property type="entry name" value="lambda repressor-like DNA-binding domains"/>
    <property type="match status" value="1"/>
</dbReference>
<dbReference type="InterPro" id="IPR010982">
    <property type="entry name" value="Lambda_DNA-bd_dom_sf"/>
</dbReference>